<feature type="domain" description="CUB" evidence="4">
    <location>
        <begin position="309"/>
        <end position="421"/>
    </location>
</feature>
<dbReference type="PANTHER" id="PTHR22991:SF40">
    <property type="entry name" value="PROTEIN CBG13490"/>
    <property type="match status" value="1"/>
</dbReference>
<dbReference type="CDD" id="cd00037">
    <property type="entry name" value="CLECT"/>
    <property type="match status" value="3"/>
</dbReference>
<evidence type="ECO:0000256" key="3">
    <source>
        <dbReference type="SAM" id="SignalP"/>
    </source>
</evidence>
<feature type="signal peptide" evidence="3">
    <location>
        <begin position="1"/>
        <end position="22"/>
    </location>
</feature>
<dbReference type="InterPro" id="IPR016186">
    <property type="entry name" value="C-type_lectin-like/link_sf"/>
</dbReference>
<organism evidence="6 7">
    <name type="scientific">Acrobeloides nanus</name>
    <dbReference type="NCBI Taxonomy" id="290746"/>
    <lineage>
        <taxon>Eukaryota</taxon>
        <taxon>Metazoa</taxon>
        <taxon>Ecdysozoa</taxon>
        <taxon>Nematoda</taxon>
        <taxon>Chromadorea</taxon>
        <taxon>Rhabditida</taxon>
        <taxon>Tylenchina</taxon>
        <taxon>Cephalobomorpha</taxon>
        <taxon>Cephaloboidea</taxon>
        <taxon>Cephalobidae</taxon>
        <taxon>Acrobeloides</taxon>
    </lineage>
</organism>
<evidence type="ECO:0000256" key="2">
    <source>
        <dbReference type="PROSITE-ProRule" id="PRU00059"/>
    </source>
</evidence>
<dbReference type="SMART" id="SM00042">
    <property type="entry name" value="CUB"/>
    <property type="match status" value="2"/>
</dbReference>
<evidence type="ECO:0000313" key="7">
    <source>
        <dbReference type="WBParaSite" id="ACRNAN_scaffold6166.g17137.t1"/>
    </source>
</evidence>
<dbReference type="InterPro" id="IPR001304">
    <property type="entry name" value="C-type_lectin-like"/>
</dbReference>
<dbReference type="CDD" id="cd00041">
    <property type="entry name" value="CUB"/>
    <property type="match status" value="2"/>
</dbReference>
<dbReference type="InterPro" id="IPR035914">
    <property type="entry name" value="Sperma_CUB_dom_sf"/>
</dbReference>
<keyword evidence="6" id="KW-1185">Reference proteome</keyword>
<feature type="chain" id="PRO_5036996283" evidence="3">
    <location>
        <begin position="23"/>
        <end position="715"/>
    </location>
</feature>
<dbReference type="WBParaSite" id="ACRNAN_scaffold6166.g17137.t1">
    <property type="protein sequence ID" value="ACRNAN_scaffold6166.g17137.t1"/>
    <property type="gene ID" value="ACRNAN_scaffold6166.g17137"/>
</dbReference>
<dbReference type="AlphaFoldDB" id="A0A914E8R6"/>
<dbReference type="PROSITE" id="PS50041">
    <property type="entry name" value="C_TYPE_LECTIN_2"/>
    <property type="match status" value="3"/>
</dbReference>
<dbReference type="Pfam" id="PF00059">
    <property type="entry name" value="Lectin_C"/>
    <property type="match status" value="3"/>
</dbReference>
<feature type="domain" description="C-type lectin" evidence="5">
    <location>
        <begin position="165"/>
        <end position="284"/>
    </location>
</feature>
<dbReference type="InterPro" id="IPR050976">
    <property type="entry name" value="Snaclec"/>
</dbReference>
<evidence type="ECO:0000259" key="4">
    <source>
        <dbReference type="PROSITE" id="PS01180"/>
    </source>
</evidence>
<name>A0A914E8R6_9BILA</name>
<accession>A0A914E8R6</accession>
<evidence type="ECO:0000259" key="5">
    <source>
        <dbReference type="PROSITE" id="PS50041"/>
    </source>
</evidence>
<feature type="domain" description="C-type lectin" evidence="5">
    <location>
        <begin position="595"/>
        <end position="712"/>
    </location>
</feature>
<dbReference type="InterPro" id="IPR016187">
    <property type="entry name" value="CTDL_fold"/>
</dbReference>
<dbReference type="PANTHER" id="PTHR22991">
    <property type="entry name" value="PROTEIN CBG13490"/>
    <property type="match status" value="1"/>
</dbReference>
<keyword evidence="1 2" id="KW-1015">Disulfide bond</keyword>
<proteinExistence type="predicted"/>
<reference evidence="7" key="1">
    <citation type="submission" date="2022-11" db="UniProtKB">
        <authorList>
            <consortium name="WormBaseParasite"/>
        </authorList>
    </citation>
    <scope>IDENTIFICATION</scope>
</reference>
<dbReference type="Pfam" id="PF00431">
    <property type="entry name" value="CUB"/>
    <property type="match status" value="2"/>
</dbReference>
<evidence type="ECO:0000313" key="6">
    <source>
        <dbReference type="Proteomes" id="UP000887540"/>
    </source>
</evidence>
<dbReference type="SMART" id="SM00034">
    <property type="entry name" value="CLECT"/>
    <property type="match status" value="3"/>
</dbReference>
<evidence type="ECO:0000256" key="1">
    <source>
        <dbReference type="ARBA" id="ARBA00023157"/>
    </source>
</evidence>
<dbReference type="PROSITE" id="PS01180">
    <property type="entry name" value="CUB"/>
    <property type="match status" value="2"/>
</dbReference>
<dbReference type="Gene3D" id="2.60.120.290">
    <property type="entry name" value="Spermadhesin, CUB domain"/>
    <property type="match status" value="2"/>
</dbReference>
<dbReference type="InterPro" id="IPR000859">
    <property type="entry name" value="CUB_dom"/>
</dbReference>
<feature type="disulfide bond" evidence="2">
    <location>
        <begin position="309"/>
        <end position="336"/>
    </location>
</feature>
<comment type="caution">
    <text evidence="2">Lacks conserved residue(s) required for the propagation of feature annotation.</text>
</comment>
<feature type="domain" description="C-type lectin" evidence="5">
    <location>
        <begin position="36"/>
        <end position="139"/>
    </location>
</feature>
<dbReference type="SUPFAM" id="SSF56436">
    <property type="entry name" value="C-type lectin-like"/>
    <property type="match status" value="3"/>
</dbReference>
<feature type="domain" description="CUB" evidence="4">
    <location>
        <begin position="451"/>
        <end position="561"/>
    </location>
</feature>
<dbReference type="Proteomes" id="UP000887540">
    <property type="component" value="Unplaced"/>
</dbReference>
<dbReference type="Gene3D" id="3.10.100.10">
    <property type="entry name" value="Mannose-Binding Protein A, subunit A"/>
    <property type="match status" value="3"/>
</dbReference>
<sequence length="715" mass="79384">MSRYEFLNFSILFIFTVGTVYTDNPPCANSQYTRYSNGRCYRNFSTPMKVAEAEATCQADGAHLVSVHNITDNDAVSLISASLGDSWLGLNCTSNTDCFWFDGSAYNYNNFGGEIANTLLGNCAYFSVNSNEWQSTSCEFEFKIAICQLPEIAPSQCPTWYNLSPDGRCYYFNANMVSFDQAQSDCESKNGNLASIHSIQQDSTIYNLAVQNDQLKAIWIGLIFKDATYVWTDGTNLDYQNWSNPFPNDRYGSCVKMATDPTDITNSGKWTNSECTNVFSYICVAEAQFVSSTPTLFPPPATLSPPGVCPMNSYYSDDGILSSPGYPSYYGGNVQCEYHLNVPLSDFVSIRFADWSLKAGDYVELYDGDDEPVLMVRLNASDAIDPNHYYTTNKTNLMLVRFYSGAGNAIVRGWVAPFSPTGPVTLPTTPITYSIGYTGGYTYQPVPPYQCPQMLYYYYGMIVSPGYPYNYGPNLNCTYILQAYPGQAVRIIFGEIHTETCCDFIFVFDGPNLSSKQIAVIEGLQQAGTKTFTSTGQFMTIQFTSDSIIEFTGWSANFSSVTCTGQGCTTITPSISAATSTTTSPLCQGWIQDPSKNQCYKYFQNGGGFYQNYNSCQNTGGSLLSIHDAFQENFIINLIQNAQPNNPYYVWIGLHRSSSENPWSWIDGSTLDYKAWGKGEPNGDEDCAVIRTWASAGWVVSNCSISLSYICYRTY</sequence>
<protein>
    <submittedName>
        <fullName evidence="7">Uncharacterized protein</fullName>
    </submittedName>
</protein>
<keyword evidence="3" id="KW-0732">Signal</keyword>
<dbReference type="SUPFAM" id="SSF49854">
    <property type="entry name" value="Spermadhesin, CUB domain"/>
    <property type="match status" value="2"/>
</dbReference>